<dbReference type="STRING" id="86259.A0A4Z1P235"/>
<dbReference type="Gene3D" id="3.30.465.10">
    <property type="match status" value="2"/>
</dbReference>
<dbReference type="InterPro" id="IPR016166">
    <property type="entry name" value="FAD-bd_PCMH"/>
</dbReference>
<feature type="chain" id="PRO_5021449496" evidence="6">
    <location>
        <begin position="21"/>
        <end position="599"/>
    </location>
</feature>
<keyword evidence="9" id="KW-1185">Reference proteome</keyword>
<dbReference type="Pfam" id="PF08031">
    <property type="entry name" value="BBE"/>
    <property type="match status" value="1"/>
</dbReference>
<dbReference type="SUPFAM" id="SSF56176">
    <property type="entry name" value="FAD-binding/transporter-associated domain-like"/>
    <property type="match status" value="1"/>
</dbReference>
<dbReference type="Pfam" id="PF01565">
    <property type="entry name" value="FAD_binding_4"/>
    <property type="match status" value="1"/>
</dbReference>
<dbReference type="PROSITE" id="PS51387">
    <property type="entry name" value="FAD_PCMH"/>
    <property type="match status" value="1"/>
</dbReference>
<gene>
    <name evidence="8" type="ORF">E6O75_ATG05195</name>
</gene>
<evidence type="ECO:0000256" key="4">
    <source>
        <dbReference type="ARBA" id="ARBA00022827"/>
    </source>
</evidence>
<dbReference type="GO" id="GO:0071949">
    <property type="term" value="F:FAD binding"/>
    <property type="evidence" value="ECO:0007669"/>
    <property type="project" value="InterPro"/>
</dbReference>
<evidence type="ECO:0000313" key="9">
    <source>
        <dbReference type="Proteomes" id="UP000298493"/>
    </source>
</evidence>
<evidence type="ECO:0000256" key="3">
    <source>
        <dbReference type="ARBA" id="ARBA00022630"/>
    </source>
</evidence>
<keyword evidence="6" id="KW-0732">Signal</keyword>
<keyword evidence="3" id="KW-0285">Flavoprotein</keyword>
<feature type="domain" description="FAD-binding PCMH-type" evidence="7">
    <location>
        <begin position="122"/>
        <end position="307"/>
    </location>
</feature>
<dbReference type="InterPro" id="IPR006094">
    <property type="entry name" value="Oxid_FAD_bind_N"/>
</dbReference>
<dbReference type="InterPro" id="IPR050416">
    <property type="entry name" value="FAD-linked_Oxidoreductase"/>
</dbReference>
<evidence type="ECO:0000256" key="1">
    <source>
        <dbReference type="ARBA" id="ARBA00001974"/>
    </source>
</evidence>
<dbReference type="EMBL" id="SNSC02000009">
    <property type="protein sequence ID" value="TID21800.1"/>
    <property type="molecule type" value="Genomic_DNA"/>
</dbReference>
<dbReference type="GO" id="GO:0016491">
    <property type="term" value="F:oxidoreductase activity"/>
    <property type="evidence" value="ECO:0007669"/>
    <property type="project" value="UniProtKB-KW"/>
</dbReference>
<evidence type="ECO:0000259" key="7">
    <source>
        <dbReference type="PROSITE" id="PS51387"/>
    </source>
</evidence>
<organism evidence="8 9">
    <name type="scientific">Venturia nashicola</name>
    <dbReference type="NCBI Taxonomy" id="86259"/>
    <lineage>
        <taxon>Eukaryota</taxon>
        <taxon>Fungi</taxon>
        <taxon>Dikarya</taxon>
        <taxon>Ascomycota</taxon>
        <taxon>Pezizomycotina</taxon>
        <taxon>Dothideomycetes</taxon>
        <taxon>Pleosporomycetidae</taxon>
        <taxon>Venturiales</taxon>
        <taxon>Venturiaceae</taxon>
        <taxon>Venturia</taxon>
    </lineage>
</organism>
<comment type="caution">
    <text evidence="8">The sequence shown here is derived from an EMBL/GenBank/DDBJ whole genome shotgun (WGS) entry which is preliminary data.</text>
</comment>
<dbReference type="InterPro" id="IPR016169">
    <property type="entry name" value="FAD-bd_PCMH_sub2"/>
</dbReference>
<keyword evidence="4" id="KW-0274">FAD</keyword>
<dbReference type="Proteomes" id="UP000298493">
    <property type="component" value="Unassembled WGS sequence"/>
</dbReference>
<evidence type="ECO:0000256" key="6">
    <source>
        <dbReference type="SAM" id="SignalP"/>
    </source>
</evidence>
<name>A0A4Z1P235_9PEZI</name>
<evidence type="ECO:0000256" key="5">
    <source>
        <dbReference type="ARBA" id="ARBA00023002"/>
    </source>
</evidence>
<dbReference type="PROSITE" id="PS00862">
    <property type="entry name" value="OX2_COVAL_FAD"/>
    <property type="match status" value="1"/>
</dbReference>
<dbReference type="InterPro" id="IPR012951">
    <property type="entry name" value="BBE"/>
</dbReference>
<proteinExistence type="inferred from homology"/>
<evidence type="ECO:0000256" key="2">
    <source>
        <dbReference type="ARBA" id="ARBA00005466"/>
    </source>
</evidence>
<comment type="cofactor">
    <cofactor evidence="1">
        <name>FAD</name>
        <dbReference type="ChEBI" id="CHEBI:57692"/>
    </cofactor>
</comment>
<dbReference type="PANTHER" id="PTHR42973:SF39">
    <property type="entry name" value="FAD-BINDING PCMH-TYPE DOMAIN-CONTAINING PROTEIN"/>
    <property type="match status" value="1"/>
</dbReference>
<dbReference type="PANTHER" id="PTHR42973">
    <property type="entry name" value="BINDING OXIDOREDUCTASE, PUTATIVE (AFU_ORTHOLOGUE AFUA_1G17690)-RELATED"/>
    <property type="match status" value="1"/>
</dbReference>
<reference evidence="8 9" key="1">
    <citation type="submission" date="2019-04" db="EMBL/GenBank/DDBJ databases">
        <title>High contiguity whole genome sequence and gene annotation resource for two Venturia nashicola isolates.</title>
        <authorList>
            <person name="Prokchorchik M."/>
            <person name="Won K."/>
            <person name="Lee Y."/>
            <person name="Choi E.D."/>
            <person name="Segonzac C."/>
            <person name="Sohn K.H."/>
        </authorList>
    </citation>
    <scope>NUCLEOTIDE SEQUENCE [LARGE SCALE GENOMIC DNA]</scope>
    <source>
        <strain evidence="8 9">PRI2</strain>
    </source>
</reference>
<sequence>MLYSHLYLWALLIVSPSVSAATAAQSFPLKPGQCKPIPGDALWPSDSEWSAFNSTIKGRLLRPSPPAAACHPGRPEFNKEACDAVKKGFADANWHVADPLSNMFQNWNNYSCTPTVEAGCSGAGYPIFVVAAKETDDVVQTVKFARKTGVRLNIKSTGHCALGRSVQPNSLSIWTHALKHMKWFDTSFTPTGCKAAIDGISLEVGAGNQWGEIYKAGKDKDPSLTFLGGAYESVSVGGFLMNGGHGPLSAKFGLGADSVSQIELVTAEGEIITANECQNQEYFWAMRGGGGSTYGVALSFVIQAVKVASTGTYITKVQGWDELLHLHSKWPQLAAIGASGYFSGYPGAGRDIRASVRLANSTSDQLKTIMEPIMDSIRQQRLKRGASKRRQTDVESPAVFERYADHATWEAAKRHTDEFMGSKRDEKPAGSFEGMGESKILTSWLWSAEDVAKAKLREALVGAFENDTFLLTNAVMGVGTHNPPPMRGGSNAVNPAFRTAIMRPAAEVDWKGGDRAELARRSKSALKLGMSLRSLNPTGGTYANEGDPNLPDWQHAFWGSNYERLFEIKQKVDPFGVFYCRACVGSEMFEVRNGALCLL</sequence>
<keyword evidence="5" id="KW-0560">Oxidoreductase</keyword>
<feature type="signal peptide" evidence="6">
    <location>
        <begin position="1"/>
        <end position="20"/>
    </location>
</feature>
<dbReference type="InterPro" id="IPR006093">
    <property type="entry name" value="Oxy_OxRdtase_FAD_BS"/>
</dbReference>
<evidence type="ECO:0000313" key="8">
    <source>
        <dbReference type="EMBL" id="TID21800.1"/>
    </source>
</evidence>
<dbReference type="OrthoDB" id="9983560at2759"/>
<comment type="similarity">
    <text evidence="2">Belongs to the oxygen-dependent FAD-linked oxidoreductase family.</text>
</comment>
<protein>
    <submittedName>
        <fullName evidence="8">FAD-binding domain-containing protein</fullName>
    </submittedName>
</protein>
<dbReference type="AlphaFoldDB" id="A0A4Z1P235"/>
<dbReference type="InterPro" id="IPR036318">
    <property type="entry name" value="FAD-bd_PCMH-like_sf"/>
</dbReference>
<accession>A0A4Z1P235</accession>